<sequence>MATAFMITALLIFGMWGLVGMLTHGVKNENGLFLVGFVFSVIFLMFVLTS</sequence>
<keyword evidence="1" id="KW-1133">Transmembrane helix</keyword>
<protein>
    <submittedName>
        <fullName evidence="2">Uncharacterized protein</fullName>
    </submittedName>
</protein>
<keyword evidence="1" id="KW-0472">Membrane</keyword>
<gene>
    <name evidence="2" type="ORF">Novomoskovsk_66</name>
</gene>
<dbReference type="EMBL" id="MT422786">
    <property type="protein sequence ID" value="QKN88254.1"/>
    <property type="molecule type" value="Genomic_DNA"/>
</dbReference>
<accession>A0A6M9Z907</accession>
<evidence type="ECO:0000313" key="2">
    <source>
        <dbReference type="EMBL" id="QKN88254.1"/>
    </source>
</evidence>
<dbReference type="Proteomes" id="UP000509405">
    <property type="component" value="Segment"/>
</dbReference>
<reference evidence="2 3" key="1">
    <citation type="submission" date="2020-05" db="EMBL/GenBank/DDBJ databases">
        <authorList>
            <person name="Piligrimova E."/>
            <person name="Kazantseva O."/>
            <person name="Skorynina A."/>
            <person name="Shadrin A."/>
        </authorList>
    </citation>
    <scope>NUCLEOTIDE SEQUENCE [LARGE SCALE GENOMIC DNA]</scope>
</reference>
<name>A0A6M9Z907_9CAUD</name>
<evidence type="ECO:0000256" key="1">
    <source>
        <dbReference type="SAM" id="Phobius"/>
    </source>
</evidence>
<keyword evidence="3" id="KW-1185">Reference proteome</keyword>
<organism evidence="2 3">
    <name type="scientific">Bacillus phage Novomoskovsk</name>
    <dbReference type="NCBI Taxonomy" id="2736258"/>
    <lineage>
        <taxon>Viruses</taxon>
        <taxon>Duplodnaviria</taxon>
        <taxon>Heunggongvirae</taxon>
        <taxon>Uroviricota</taxon>
        <taxon>Caudoviricetes</taxon>
        <taxon>Ehrlichviridae</taxon>
        <taxon>Andromedavirus</taxon>
        <taxon>Andromedavirus novomoskovsk</taxon>
    </lineage>
</organism>
<evidence type="ECO:0000313" key="3">
    <source>
        <dbReference type="Proteomes" id="UP000509405"/>
    </source>
</evidence>
<keyword evidence="1" id="KW-0812">Transmembrane</keyword>
<feature type="transmembrane region" description="Helical" evidence="1">
    <location>
        <begin position="31"/>
        <end position="49"/>
    </location>
</feature>
<proteinExistence type="predicted"/>